<accession>A0ABV6UAG6</accession>
<organism evidence="1 2">
    <name type="scientific">Sphaerimonospora cavernae</name>
    <dbReference type="NCBI Taxonomy" id="1740611"/>
    <lineage>
        <taxon>Bacteria</taxon>
        <taxon>Bacillati</taxon>
        <taxon>Actinomycetota</taxon>
        <taxon>Actinomycetes</taxon>
        <taxon>Streptosporangiales</taxon>
        <taxon>Streptosporangiaceae</taxon>
        <taxon>Sphaerimonospora</taxon>
    </lineage>
</organism>
<proteinExistence type="predicted"/>
<dbReference type="InterPro" id="IPR021398">
    <property type="entry name" value="DUF3037"/>
</dbReference>
<sequence>MSKYIYSIVRCLPDPRTGEFVNVGAIVGDPQTGDWAVRRVSNTERIKRFAPNAAIDVTDRFIVRITSEIAEAREALETSDSLPFDERWLYRLHHDHRNIVQLSPPAPIVARHAEAALDVIFKHMIIDPATQQRPITIRKGEVIENLRRAYVEAEIPVNLLRPRSDVFIGDKLHSNVDIAVANGKVLQLAQGWSFRVTHLDRVITQVKAWGFALERLRSGDEARLVDAQGQLSSIAKDVDLQIVVATPETSEQQAAYEEAEQVFRTLKAGVHPVEAVTAVSARAADLVRTIR</sequence>
<dbReference type="Pfam" id="PF11236">
    <property type="entry name" value="DUF3037"/>
    <property type="match status" value="1"/>
</dbReference>
<protein>
    <submittedName>
        <fullName evidence="1">DUF3037 domain-containing protein</fullName>
    </submittedName>
</protein>
<reference evidence="1 2" key="1">
    <citation type="submission" date="2024-09" db="EMBL/GenBank/DDBJ databases">
        <authorList>
            <person name="Sun Q."/>
            <person name="Mori K."/>
        </authorList>
    </citation>
    <scope>NUCLEOTIDE SEQUENCE [LARGE SCALE GENOMIC DNA]</scope>
    <source>
        <strain evidence="1 2">TBRC 1851</strain>
    </source>
</reference>
<gene>
    <name evidence="1" type="ORF">ACFHYQ_23120</name>
</gene>
<dbReference type="EMBL" id="JBHMQT010000052">
    <property type="protein sequence ID" value="MFC0865191.1"/>
    <property type="molecule type" value="Genomic_DNA"/>
</dbReference>
<evidence type="ECO:0000313" key="2">
    <source>
        <dbReference type="Proteomes" id="UP001589870"/>
    </source>
</evidence>
<name>A0ABV6UAG6_9ACTN</name>
<evidence type="ECO:0000313" key="1">
    <source>
        <dbReference type="EMBL" id="MFC0865191.1"/>
    </source>
</evidence>
<keyword evidence="2" id="KW-1185">Reference proteome</keyword>
<comment type="caution">
    <text evidence="1">The sequence shown here is derived from an EMBL/GenBank/DDBJ whole genome shotgun (WGS) entry which is preliminary data.</text>
</comment>
<dbReference type="RefSeq" id="WP_394303228.1">
    <property type="nucleotide sequence ID" value="NZ_JBHMQT010000052.1"/>
</dbReference>
<dbReference type="Proteomes" id="UP001589870">
    <property type="component" value="Unassembled WGS sequence"/>
</dbReference>